<dbReference type="Gene3D" id="3.30.1370.120">
    <property type="match status" value="1"/>
</dbReference>
<feature type="domain" description="NolW-like" evidence="2">
    <location>
        <begin position="21"/>
        <end position="79"/>
    </location>
</feature>
<keyword evidence="4" id="KW-1185">Reference proteome</keyword>
<dbReference type="Pfam" id="PF03958">
    <property type="entry name" value="Secretin_N"/>
    <property type="match status" value="1"/>
</dbReference>
<feature type="chain" id="PRO_5045385836" evidence="1">
    <location>
        <begin position="20"/>
        <end position="268"/>
    </location>
</feature>
<dbReference type="Proteomes" id="UP000831189">
    <property type="component" value="Chromosome"/>
</dbReference>
<evidence type="ECO:0000259" key="2">
    <source>
        <dbReference type="Pfam" id="PF03958"/>
    </source>
</evidence>
<name>A0ABY4KY40_9PSED</name>
<sequence length="268" mass="28967">MTRYLVAVLSLLASCSLYAATEVIPLSYRMAQDVLPIAQSVVGDQGKVDAYGNQLIVSAPAAVIRELRDVLSQLDSEPRRLLISVDTQNSSAGRDNGYRVDGSVGIGEVDVQTGRGEKHGRDQVRIIRHSTASQGGGIQQVQATEGYPALIQVGQSVPMISSGTDSYGQIYQQTQYRDVTRGFYATATVHGDRVQVTISSHQDRVSSSQPGAIDVQATDTRVNGRLGEWISLGGFSESDSSDQSGTLRRYSTQGRHDHALRLKVETLN</sequence>
<organism evidence="3 4">
    <name type="scientific">Pseudomonas knackmussii</name>
    <dbReference type="NCBI Taxonomy" id="65741"/>
    <lineage>
        <taxon>Bacteria</taxon>
        <taxon>Pseudomonadati</taxon>
        <taxon>Pseudomonadota</taxon>
        <taxon>Gammaproteobacteria</taxon>
        <taxon>Pseudomonadales</taxon>
        <taxon>Pseudomonadaceae</taxon>
        <taxon>Pseudomonas</taxon>
    </lineage>
</organism>
<reference evidence="3 4" key="1">
    <citation type="submission" date="2022-04" db="EMBL/GenBank/DDBJ databases">
        <title>Pseudomonas knackmussii B09-2.</title>
        <authorList>
            <person name="Deng Y."/>
        </authorList>
    </citation>
    <scope>NUCLEOTIDE SEQUENCE [LARGE SCALE GENOMIC DNA]</scope>
    <source>
        <strain evidence="3 4">B09-2</strain>
    </source>
</reference>
<keyword evidence="1" id="KW-0732">Signal</keyword>
<evidence type="ECO:0000313" key="3">
    <source>
        <dbReference type="EMBL" id="UPQ84443.1"/>
    </source>
</evidence>
<accession>A0ABY4KY40</accession>
<dbReference type="EMBL" id="CP096208">
    <property type="protein sequence ID" value="UPQ84443.1"/>
    <property type="molecule type" value="Genomic_DNA"/>
</dbReference>
<proteinExistence type="predicted"/>
<gene>
    <name evidence="3" type="ORF">M0M42_08715</name>
</gene>
<dbReference type="PROSITE" id="PS51257">
    <property type="entry name" value="PROKAR_LIPOPROTEIN"/>
    <property type="match status" value="1"/>
</dbReference>
<evidence type="ECO:0000313" key="4">
    <source>
        <dbReference type="Proteomes" id="UP000831189"/>
    </source>
</evidence>
<protein>
    <submittedName>
        <fullName evidence="3">Secretin</fullName>
    </submittedName>
</protein>
<evidence type="ECO:0000256" key="1">
    <source>
        <dbReference type="SAM" id="SignalP"/>
    </source>
</evidence>
<feature type="signal peptide" evidence="1">
    <location>
        <begin position="1"/>
        <end position="19"/>
    </location>
</feature>
<dbReference type="InterPro" id="IPR005644">
    <property type="entry name" value="NolW-like"/>
</dbReference>
<dbReference type="InterPro" id="IPR038591">
    <property type="entry name" value="NolW-like_sf"/>
</dbReference>